<sequence length="104" mass="11054">MSKLDKAQDRALELIGEIGDGLRKKVPDKAVQWLETGAAIGALRAGSKVAGTFVRRNPVLVGAAVVGAGVLWYAARQRAKKSAVIDGQATRLRHADAEQDEYGV</sequence>
<dbReference type="Proteomes" id="UP001430290">
    <property type="component" value="Unassembled WGS sequence"/>
</dbReference>
<dbReference type="RefSeq" id="WP_223628981.1">
    <property type="nucleotide sequence ID" value="NZ_JAIQDJ010000003.1"/>
</dbReference>
<feature type="transmembrane region" description="Helical" evidence="1">
    <location>
        <begin position="58"/>
        <end position="75"/>
    </location>
</feature>
<reference evidence="2" key="1">
    <citation type="submission" date="2021-09" db="EMBL/GenBank/DDBJ databases">
        <authorList>
            <person name="Wu T."/>
            <person name="Guo S.Z."/>
        </authorList>
    </citation>
    <scope>NUCLEOTIDE SEQUENCE</scope>
    <source>
        <strain evidence="2">RSS-23</strain>
    </source>
</reference>
<accession>A0ABS7TEN9</accession>
<keyword evidence="1" id="KW-0472">Membrane</keyword>
<keyword evidence="1" id="KW-0812">Transmembrane</keyword>
<evidence type="ECO:0000313" key="2">
    <source>
        <dbReference type="EMBL" id="MBZ4186329.1"/>
    </source>
</evidence>
<proteinExistence type="predicted"/>
<comment type="caution">
    <text evidence="2">The sequence shown here is derived from an EMBL/GenBank/DDBJ whole genome shotgun (WGS) entry which is preliminary data.</text>
</comment>
<evidence type="ECO:0000256" key="1">
    <source>
        <dbReference type="SAM" id="Phobius"/>
    </source>
</evidence>
<gene>
    <name evidence="2" type="ORF">K7B09_08340</name>
</gene>
<keyword evidence="1" id="KW-1133">Transmembrane helix</keyword>
<dbReference type="EMBL" id="JAIQDJ010000003">
    <property type="protein sequence ID" value="MBZ4186329.1"/>
    <property type="molecule type" value="Genomic_DNA"/>
</dbReference>
<name>A0ABS7TEN9_9GAMM</name>
<organism evidence="2 3">
    <name type="scientific">Thermomonas beijingensis</name>
    <dbReference type="NCBI Taxonomy" id="2872701"/>
    <lineage>
        <taxon>Bacteria</taxon>
        <taxon>Pseudomonadati</taxon>
        <taxon>Pseudomonadota</taxon>
        <taxon>Gammaproteobacteria</taxon>
        <taxon>Lysobacterales</taxon>
        <taxon>Lysobacteraceae</taxon>
        <taxon>Thermomonas</taxon>
    </lineage>
</organism>
<evidence type="ECO:0000313" key="3">
    <source>
        <dbReference type="Proteomes" id="UP001430290"/>
    </source>
</evidence>
<evidence type="ECO:0008006" key="4">
    <source>
        <dbReference type="Google" id="ProtNLM"/>
    </source>
</evidence>
<protein>
    <recommendedName>
        <fullName evidence="4">DUF3618 domain-containing protein</fullName>
    </recommendedName>
</protein>
<keyword evidence="3" id="KW-1185">Reference proteome</keyword>